<organism evidence="1 3">
    <name type="scientific">Medicago truncatula</name>
    <name type="common">Barrel medic</name>
    <name type="synonym">Medicago tribuloides</name>
    <dbReference type="NCBI Taxonomy" id="3880"/>
    <lineage>
        <taxon>Eukaryota</taxon>
        <taxon>Viridiplantae</taxon>
        <taxon>Streptophyta</taxon>
        <taxon>Embryophyta</taxon>
        <taxon>Tracheophyta</taxon>
        <taxon>Spermatophyta</taxon>
        <taxon>Magnoliopsida</taxon>
        <taxon>eudicotyledons</taxon>
        <taxon>Gunneridae</taxon>
        <taxon>Pentapetalae</taxon>
        <taxon>rosids</taxon>
        <taxon>fabids</taxon>
        <taxon>Fabales</taxon>
        <taxon>Fabaceae</taxon>
        <taxon>Papilionoideae</taxon>
        <taxon>50 kb inversion clade</taxon>
        <taxon>NPAAA clade</taxon>
        <taxon>Hologalegina</taxon>
        <taxon>IRL clade</taxon>
        <taxon>Trifolieae</taxon>
        <taxon>Medicago</taxon>
    </lineage>
</organism>
<gene>
    <name evidence="1" type="ordered locus">MTR_2g016510</name>
</gene>
<evidence type="ECO:0000313" key="3">
    <source>
        <dbReference type="Proteomes" id="UP000002051"/>
    </source>
</evidence>
<accession>A0A072V3M0</accession>
<name>A0A072V3M0_MEDTR</name>
<dbReference type="Proteomes" id="UP000002051">
    <property type="component" value="Chromosome 2"/>
</dbReference>
<dbReference type="EMBL" id="CM001218">
    <property type="protein sequence ID" value="KEH36624.1"/>
    <property type="molecule type" value="Genomic_DNA"/>
</dbReference>
<dbReference type="HOGENOM" id="CLU_3035341_0_0_1"/>
<sequence>MRNERYTSPSSINEGWFMVFVRFRLSDQLRSSVDPTDDFGVINVADPEAWLFRIF</sequence>
<dbReference type="EnsemblPlants" id="KEH36624">
    <property type="protein sequence ID" value="KEH36624"/>
    <property type="gene ID" value="MTR_2g016510"/>
</dbReference>
<protein>
    <submittedName>
        <fullName evidence="1 2">Uncharacterized protein</fullName>
    </submittedName>
</protein>
<keyword evidence="3" id="KW-1185">Reference proteome</keyword>
<dbReference type="AlphaFoldDB" id="A0A072V3M0"/>
<proteinExistence type="predicted"/>
<evidence type="ECO:0000313" key="2">
    <source>
        <dbReference type="EnsemblPlants" id="KEH36624"/>
    </source>
</evidence>
<evidence type="ECO:0000313" key="1">
    <source>
        <dbReference type="EMBL" id="KEH36624.1"/>
    </source>
</evidence>
<reference evidence="2" key="3">
    <citation type="submission" date="2015-04" db="UniProtKB">
        <authorList>
            <consortium name="EnsemblPlants"/>
        </authorList>
    </citation>
    <scope>IDENTIFICATION</scope>
    <source>
        <strain evidence="2">cv. Jemalong A17</strain>
    </source>
</reference>
<reference evidence="1 3" key="1">
    <citation type="journal article" date="2011" name="Nature">
        <title>The Medicago genome provides insight into the evolution of rhizobial symbioses.</title>
        <authorList>
            <person name="Young N.D."/>
            <person name="Debelle F."/>
            <person name="Oldroyd G.E."/>
            <person name="Geurts R."/>
            <person name="Cannon S.B."/>
            <person name="Udvardi M.K."/>
            <person name="Benedito V.A."/>
            <person name="Mayer K.F."/>
            <person name="Gouzy J."/>
            <person name="Schoof H."/>
            <person name="Van de Peer Y."/>
            <person name="Proost S."/>
            <person name="Cook D.R."/>
            <person name="Meyers B.C."/>
            <person name="Spannagl M."/>
            <person name="Cheung F."/>
            <person name="De Mita S."/>
            <person name="Krishnakumar V."/>
            <person name="Gundlach H."/>
            <person name="Zhou S."/>
            <person name="Mudge J."/>
            <person name="Bharti A.K."/>
            <person name="Murray J.D."/>
            <person name="Naoumkina M.A."/>
            <person name="Rosen B."/>
            <person name="Silverstein K.A."/>
            <person name="Tang H."/>
            <person name="Rombauts S."/>
            <person name="Zhao P.X."/>
            <person name="Zhou P."/>
            <person name="Barbe V."/>
            <person name="Bardou P."/>
            <person name="Bechner M."/>
            <person name="Bellec A."/>
            <person name="Berger A."/>
            <person name="Berges H."/>
            <person name="Bidwell S."/>
            <person name="Bisseling T."/>
            <person name="Choisne N."/>
            <person name="Couloux A."/>
            <person name="Denny R."/>
            <person name="Deshpande S."/>
            <person name="Dai X."/>
            <person name="Doyle J.J."/>
            <person name="Dudez A.M."/>
            <person name="Farmer A.D."/>
            <person name="Fouteau S."/>
            <person name="Franken C."/>
            <person name="Gibelin C."/>
            <person name="Gish J."/>
            <person name="Goldstein S."/>
            <person name="Gonzalez A.J."/>
            <person name="Green P.J."/>
            <person name="Hallab A."/>
            <person name="Hartog M."/>
            <person name="Hua A."/>
            <person name="Humphray S.J."/>
            <person name="Jeong D.H."/>
            <person name="Jing Y."/>
            <person name="Jocker A."/>
            <person name="Kenton S.M."/>
            <person name="Kim D.J."/>
            <person name="Klee K."/>
            <person name="Lai H."/>
            <person name="Lang C."/>
            <person name="Lin S."/>
            <person name="Macmil S.L."/>
            <person name="Magdelenat G."/>
            <person name="Matthews L."/>
            <person name="McCorrison J."/>
            <person name="Monaghan E.L."/>
            <person name="Mun J.H."/>
            <person name="Najar F.Z."/>
            <person name="Nicholson C."/>
            <person name="Noirot C."/>
            <person name="O'Bleness M."/>
            <person name="Paule C.R."/>
            <person name="Poulain J."/>
            <person name="Prion F."/>
            <person name="Qin B."/>
            <person name="Qu C."/>
            <person name="Retzel E.F."/>
            <person name="Riddle C."/>
            <person name="Sallet E."/>
            <person name="Samain S."/>
            <person name="Samson N."/>
            <person name="Sanders I."/>
            <person name="Saurat O."/>
            <person name="Scarpelli C."/>
            <person name="Schiex T."/>
            <person name="Segurens B."/>
            <person name="Severin A.J."/>
            <person name="Sherrier D.J."/>
            <person name="Shi R."/>
            <person name="Sims S."/>
            <person name="Singer S.R."/>
            <person name="Sinharoy S."/>
            <person name="Sterck L."/>
            <person name="Viollet A."/>
            <person name="Wang B.B."/>
            <person name="Wang K."/>
            <person name="Wang M."/>
            <person name="Wang X."/>
            <person name="Warfsmann J."/>
            <person name="Weissenbach J."/>
            <person name="White D.D."/>
            <person name="White J.D."/>
            <person name="Wiley G.B."/>
            <person name="Wincker P."/>
            <person name="Xing Y."/>
            <person name="Yang L."/>
            <person name="Yao Z."/>
            <person name="Ying F."/>
            <person name="Zhai J."/>
            <person name="Zhou L."/>
            <person name="Zuber A."/>
            <person name="Denarie J."/>
            <person name="Dixon R.A."/>
            <person name="May G.D."/>
            <person name="Schwartz D.C."/>
            <person name="Rogers J."/>
            <person name="Quetier F."/>
            <person name="Town C.D."/>
            <person name="Roe B.A."/>
        </authorList>
    </citation>
    <scope>NUCLEOTIDE SEQUENCE [LARGE SCALE GENOMIC DNA]</scope>
    <source>
        <strain evidence="1">A17</strain>
        <strain evidence="2 3">cv. Jemalong A17</strain>
    </source>
</reference>
<reference evidence="1 3" key="2">
    <citation type="journal article" date="2014" name="BMC Genomics">
        <title>An improved genome release (version Mt4.0) for the model legume Medicago truncatula.</title>
        <authorList>
            <person name="Tang H."/>
            <person name="Krishnakumar V."/>
            <person name="Bidwell S."/>
            <person name="Rosen B."/>
            <person name="Chan A."/>
            <person name="Zhou S."/>
            <person name="Gentzbittel L."/>
            <person name="Childs K.L."/>
            <person name="Yandell M."/>
            <person name="Gundlach H."/>
            <person name="Mayer K.F."/>
            <person name="Schwartz D.C."/>
            <person name="Town C.D."/>
        </authorList>
    </citation>
    <scope>GENOME REANNOTATION</scope>
    <source>
        <strain evidence="1">A17</strain>
        <strain evidence="2 3">cv. Jemalong A17</strain>
    </source>
</reference>